<proteinExistence type="predicted"/>
<feature type="domain" description="GLUG" evidence="2">
    <location>
        <begin position="462"/>
        <end position="485"/>
    </location>
</feature>
<evidence type="ECO:0000313" key="4">
    <source>
        <dbReference type="Proteomes" id="UP000289555"/>
    </source>
</evidence>
<dbReference type="Proteomes" id="UP000289555">
    <property type="component" value="Chromosome"/>
</dbReference>
<dbReference type="InterPro" id="IPR011493">
    <property type="entry name" value="GLUG"/>
</dbReference>
<evidence type="ECO:0000313" key="3">
    <source>
        <dbReference type="EMBL" id="BBI48429.1"/>
    </source>
</evidence>
<evidence type="ECO:0000256" key="1">
    <source>
        <dbReference type="SAM" id="MobiDB-lite"/>
    </source>
</evidence>
<feature type="domain" description="GLUG" evidence="2">
    <location>
        <begin position="398"/>
        <end position="423"/>
    </location>
</feature>
<accession>A0ABN5WN67</accession>
<dbReference type="Pfam" id="PF07581">
    <property type="entry name" value="Glug"/>
    <property type="match status" value="3"/>
</dbReference>
<reference evidence="4" key="1">
    <citation type="journal article" date="2019" name="Microbiol. Resour. Announc.">
        <title>Complete Genome Sequence of Halomonas olivaria, a Moderately Halophilic Bacterium Isolated from Olive Processing Effluents, Obtained by Nanopore Sequencing.</title>
        <authorList>
            <person name="Nagata S."/>
            <person name="Ii K.M."/>
            <person name="Tsukimi T."/>
            <person name="Miura M.C."/>
            <person name="Galipon J."/>
            <person name="Arakawa K."/>
        </authorList>
    </citation>
    <scope>NUCLEOTIDE SEQUENCE [LARGE SCALE GENOMIC DNA]</scope>
    <source>
        <strain evidence="4">TYRC17</strain>
    </source>
</reference>
<name>A0ABN5WN67_9GAMM</name>
<sequence length="751" mass="76171">MLGVVVQNSNADVRVNGSVFAGGLVGLVSESNIRNSYATGVIEGKEYVGGLAGLLQPDLSTIENSFATGDVSGETKVGGLVGRAGYAGSTSGSSVKVSNSYATGKVTGDSSVGGLLGDIQIADDSSSFFKIENNFWDVETSGIGSAGDVTNGATGLTSAEMQQASNFTDAGWDKTVWSFGVGAESAGYGLSRPYLTHVTRDDDIPDQAQLFDDGFGTESDPYTLTDWQQLQNINYNTDVLTGGYYYALENDLNAHTSGYDDLASASANGGEGWNPIGDGSPPDSGPIFTGQFDGGNNTIGDLTIANDRYNLGLFGSTTGASISNLTLHNPSVSTTGFSYGVGALAGRMQDSTVENVTISGDQAEVKGYFDVGGLIGSANTSSIKNSSSAASVTGDPASFNAGGLIGYNDQTQVEDSSASGAVSGGAHVGGLIGRNTSDSLIRNAQASGNVTIPDSASEATRGYAGGFVGRNEGTIENASATGDVVGLIGDAFEGTDYLGIGSFAGDNAGLIHNADASGAVTVENATGNETQVAEGLLGRNTGLLANGYVTGSNTAYWRQHDNDMVIADQPDDLTLIDSAAIKARLEHGIDVNLATTGDSSPVDTSIGSQGSVDLGDAEQHDAALTLDALNGISLTSEQALRLGNVTAANAIDIATASGNLTLTGDITTEATSDQALMLTAGDSEAPAPPAAAIFVMQAATSPPARADAPCSTPAAWQAARTSQHSSPKATSATTAPRPPRTTPRGWMPSAN</sequence>
<feature type="region of interest" description="Disordered" evidence="1">
    <location>
        <begin position="702"/>
        <end position="751"/>
    </location>
</feature>
<dbReference type="EMBL" id="AP019416">
    <property type="protein sequence ID" value="BBI48429.1"/>
    <property type="molecule type" value="Genomic_DNA"/>
</dbReference>
<keyword evidence="4" id="KW-1185">Reference proteome</keyword>
<feature type="domain" description="GLUG" evidence="2">
    <location>
        <begin position="424"/>
        <end position="451"/>
    </location>
</feature>
<evidence type="ECO:0000259" key="2">
    <source>
        <dbReference type="Pfam" id="PF07581"/>
    </source>
</evidence>
<organism evidence="3 4">
    <name type="scientific">Vreelandella olivaria</name>
    <dbReference type="NCBI Taxonomy" id="390919"/>
    <lineage>
        <taxon>Bacteria</taxon>
        <taxon>Pseudomonadati</taxon>
        <taxon>Pseudomonadota</taxon>
        <taxon>Gammaproteobacteria</taxon>
        <taxon>Oceanospirillales</taxon>
        <taxon>Halomonadaceae</taxon>
        <taxon>Vreelandella</taxon>
    </lineage>
</organism>
<gene>
    <name evidence="3" type="ORF">HORIV_08500</name>
</gene>
<feature type="compositionally biased region" description="Low complexity" evidence="1">
    <location>
        <begin position="725"/>
        <end position="735"/>
    </location>
</feature>
<dbReference type="Gene3D" id="2.160.20.110">
    <property type="match status" value="2"/>
</dbReference>
<protein>
    <recommendedName>
        <fullName evidence="2">GLUG domain-containing protein</fullName>
    </recommendedName>
</protein>